<sequence>MINAKEYMGDLIGGGLLMAESRIVAETLLKDLPEEDWKCLFEVENILQKPSRHSSIRYARAIRRRLTPLGKEFIQALLKAPEAEYVQMLLLAVLIHSPVLADFMRLVVAEHKRLYKLVLPTGSWDFFIAERIQLMPDLDSFSVSTLNKIGTNAVRVLVESGYLNSNRQREFQPVYLLPEVRQWLLILNHPELEDAMECTT</sequence>
<dbReference type="Pfam" id="PF08849">
    <property type="entry name" value="BrxA"/>
    <property type="match status" value="1"/>
</dbReference>
<dbReference type="Gene3D" id="1.10.3540.10">
    <property type="entry name" value="uncharacterized protein from magnetospirillum magneticum domain"/>
    <property type="match status" value="1"/>
</dbReference>
<accession>A0A656HMY7</accession>
<evidence type="ECO:0000313" key="2">
    <source>
        <dbReference type="Proteomes" id="UP000005317"/>
    </source>
</evidence>
<organism evidence="1 2">
    <name type="scientific">Thiothrix nivea (strain ATCC 35100 / DSM 5205 / JP2)</name>
    <dbReference type="NCBI Taxonomy" id="870187"/>
    <lineage>
        <taxon>Bacteria</taxon>
        <taxon>Pseudomonadati</taxon>
        <taxon>Pseudomonadota</taxon>
        <taxon>Gammaproteobacteria</taxon>
        <taxon>Thiotrichales</taxon>
        <taxon>Thiotrichaceae</taxon>
        <taxon>Thiothrix</taxon>
    </lineage>
</organism>
<dbReference type="RefSeq" id="WP_002710588.1">
    <property type="nucleotide sequence ID" value="NZ_JH651384.1"/>
</dbReference>
<dbReference type="EMBL" id="JH651384">
    <property type="protein sequence ID" value="EIJ36720.1"/>
    <property type="molecule type" value="Genomic_DNA"/>
</dbReference>
<dbReference type="InterPro" id="IPR023137">
    <property type="entry name" value="BrxA_sf"/>
</dbReference>
<evidence type="ECO:0008006" key="3">
    <source>
        <dbReference type="Google" id="ProtNLM"/>
    </source>
</evidence>
<name>A0A656HMY7_THINJ</name>
<evidence type="ECO:0000313" key="1">
    <source>
        <dbReference type="EMBL" id="EIJ36720.1"/>
    </source>
</evidence>
<reference evidence="2" key="1">
    <citation type="journal article" date="2011" name="Stand. Genomic Sci.">
        <title>Genome sequence of the filamentous, gliding Thiothrix nivea neotype strain (JP2(T)).</title>
        <authorList>
            <person name="Lapidus A."/>
            <person name="Nolan M."/>
            <person name="Lucas S."/>
            <person name="Glavina Del Rio T."/>
            <person name="Tice H."/>
            <person name="Cheng J.F."/>
            <person name="Tapia R."/>
            <person name="Han C."/>
            <person name="Goodwin L."/>
            <person name="Pitluck S."/>
            <person name="Liolios K."/>
            <person name="Pagani I."/>
            <person name="Ivanova N."/>
            <person name="Huntemann M."/>
            <person name="Mavromatis K."/>
            <person name="Mikhailova N."/>
            <person name="Pati A."/>
            <person name="Chen A."/>
            <person name="Palaniappan K."/>
            <person name="Land M."/>
            <person name="Brambilla E.M."/>
            <person name="Rohde M."/>
            <person name="Abt B."/>
            <person name="Verbarg S."/>
            <person name="Goker M."/>
            <person name="Bristow J."/>
            <person name="Eisen J.A."/>
            <person name="Markowitz V."/>
            <person name="Hugenholtz P."/>
            <person name="Kyrpides N.C."/>
            <person name="Klenk H.P."/>
            <person name="Woyke T."/>
        </authorList>
    </citation>
    <scope>NUCLEOTIDE SEQUENCE [LARGE SCALE GENOMIC DNA]</scope>
    <source>
        <strain evidence="2">ATCC 35100 / DSM 5205 / JP2</strain>
    </source>
</reference>
<keyword evidence="2" id="KW-1185">Reference proteome</keyword>
<dbReference type="AlphaFoldDB" id="A0A656HMY7"/>
<dbReference type="InterPro" id="IPR014948">
    <property type="entry name" value="BrxA"/>
</dbReference>
<gene>
    <name evidence="1" type="ORF">Thini_4233</name>
</gene>
<protein>
    <recommendedName>
        <fullName evidence="3">DUF1819 family protein</fullName>
    </recommendedName>
</protein>
<proteinExistence type="predicted"/>
<dbReference type="Proteomes" id="UP000005317">
    <property type="component" value="Unassembled WGS sequence"/>
</dbReference>